<sequence>MKGHEMDIIWASSLSKKHCSTNSTLSSHEMVVTRVGLCTKSSWTEYALTAVFPTFAALHPSGKCGQQVPRHVSIRGFFTTWTSSKALAECIPPHHKHVDKVDDD</sequence>
<organism evidence="1 2">
    <name type="scientific">Trapa incisa</name>
    <dbReference type="NCBI Taxonomy" id="236973"/>
    <lineage>
        <taxon>Eukaryota</taxon>
        <taxon>Viridiplantae</taxon>
        <taxon>Streptophyta</taxon>
        <taxon>Embryophyta</taxon>
        <taxon>Tracheophyta</taxon>
        <taxon>Spermatophyta</taxon>
        <taxon>Magnoliopsida</taxon>
        <taxon>eudicotyledons</taxon>
        <taxon>Gunneridae</taxon>
        <taxon>Pentapetalae</taxon>
        <taxon>rosids</taxon>
        <taxon>malvids</taxon>
        <taxon>Myrtales</taxon>
        <taxon>Lythraceae</taxon>
        <taxon>Trapa</taxon>
    </lineage>
</organism>
<evidence type="ECO:0000313" key="2">
    <source>
        <dbReference type="Proteomes" id="UP001345219"/>
    </source>
</evidence>
<dbReference type="AlphaFoldDB" id="A0AAN7GHR4"/>
<keyword evidence="2" id="KW-1185">Reference proteome</keyword>
<dbReference type="EMBL" id="JAXIOK010000021">
    <property type="protein sequence ID" value="KAK4746336.1"/>
    <property type="molecule type" value="Genomic_DNA"/>
</dbReference>
<proteinExistence type="predicted"/>
<dbReference type="Proteomes" id="UP001345219">
    <property type="component" value="Chromosome 10"/>
</dbReference>
<reference evidence="1 2" key="1">
    <citation type="journal article" date="2023" name="Hortic Res">
        <title>Pangenome of water caltrop reveals structural variations and asymmetric subgenome divergence after allopolyploidization.</title>
        <authorList>
            <person name="Zhang X."/>
            <person name="Chen Y."/>
            <person name="Wang L."/>
            <person name="Yuan Y."/>
            <person name="Fang M."/>
            <person name="Shi L."/>
            <person name="Lu R."/>
            <person name="Comes H.P."/>
            <person name="Ma Y."/>
            <person name="Chen Y."/>
            <person name="Huang G."/>
            <person name="Zhou Y."/>
            <person name="Zheng Z."/>
            <person name="Qiu Y."/>
        </authorList>
    </citation>
    <scope>NUCLEOTIDE SEQUENCE [LARGE SCALE GENOMIC DNA]</scope>
    <source>
        <tissue evidence="1">Roots</tissue>
    </source>
</reference>
<protein>
    <submittedName>
        <fullName evidence="1">Uncharacterized protein</fullName>
    </submittedName>
</protein>
<name>A0AAN7GHR4_9MYRT</name>
<comment type="caution">
    <text evidence="1">The sequence shown here is derived from an EMBL/GenBank/DDBJ whole genome shotgun (WGS) entry which is preliminary data.</text>
</comment>
<evidence type="ECO:0000313" key="1">
    <source>
        <dbReference type="EMBL" id="KAK4746336.1"/>
    </source>
</evidence>
<gene>
    <name evidence="1" type="ORF">SAY87_012648</name>
</gene>
<accession>A0AAN7GHR4</accession>